<dbReference type="PANTHER" id="PTHR47926">
    <property type="entry name" value="PENTATRICOPEPTIDE REPEAT-CONTAINING PROTEIN"/>
    <property type="match status" value="1"/>
</dbReference>
<evidence type="ECO:0000256" key="1">
    <source>
        <dbReference type="ARBA" id="ARBA00022737"/>
    </source>
</evidence>
<feature type="repeat" description="PPR" evidence="2">
    <location>
        <begin position="236"/>
        <end position="270"/>
    </location>
</feature>
<dbReference type="Pfam" id="PF13041">
    <property type="entry name" value="PPR_2"/>
    <property type="match status" value="2"/>
</dbReference>
<sequence length="413" mass="45983">MCSSPVRSGVERIKNLVLDYGLSSTAQLPPLHAALIRHGLEHEPLILGHILRFTSDHGRGRGRYPLLLFHQIKRPRAEIFLWNTVIRGLVSNDHFSEALEIYDSMRCRGLLPNNFTLPFILKAAARSSYPALGMKLQALVAKLGFCGDVFVQTGLVNLYMKCGRLKDACKVFDEIPRKNTVSWTAIISGFIDSGRFREAVDMFHRLLNSGLNPDGFIICGAVARAWEVFRAMRNTDRVVWNAAISGLAMNGHVRTVFGLFGEMEKIRIEPDGNTFMGLLCACTHAGLLSDGRQYFYSMERVYSLTPTIEHYGCLVDLLGRAGQLEEAHGLIMSMPMEANTIVWGALLGGCRMHRNTWLGEVAVKKLIKLEPWNSGACKSKGRWLVMVAGLVHELSQPDLDGPSGMAVLDWIQL</sequence>
<feature type="repeat" description="PPR" evidence="2">
    <location>
        <begin position="179"/>
        <end position="213"/>
    </location>
</feature>
<dbReference type="FunFam" id="1.25.40.10:FF:000344">
    <property type="entry name" value="Pentatricopeptide repeat-containing protein"/>
    <property type="match status" value="1"/>
</dbReference>
<gene>
    <name evidence="3" type="ORF">SAY87_022523</name>
</gene>
<evidence type="ECO:0000256" key="2">
    <source>
        <dbReference type="PROSITE-ProRule" id="PRU00708"/>
    </source>
</evidence>
<dbReference type="NCBIfam" id="TIGR00756">
    <property type="entry name" value="PPR"/>
    <property type="match status" value="3"/>
</dbReference>
<accession>A0AAN7Q4G1</accession>
<dbReference type="Proteomes" id="UP001345219">
    <property type="component" value="Chromosome 17"/>
</dbReference>
<dbReference type="InterPro" id="IPR046960">
    <property type="entry name" value="PPR_At4g14850-like_plant"/>
</dbReference>
<proteinExistence type="predicted"/>
<keyword evidence="1" id="KW-0677">Repeat</keyword>
<dbReference type="PANTHER" id="PTHR47926:SF446">
    <property type="entry name" value="PENTACOTRIPEPTIDE-REPEAT REGION OF PRORP DOMAIN-CONTAINING PROTEIN"/>
    <property type="match status" value="1"/>
</dbReference>
<dbReference type="FunFam" id="1.25.40.10:FF:000511">
    <property type="entry name" value="Pentatricopeptide repeat-containing protein"/>
    <property type="match status" value="1"/>
</dbReference>
<evidence type="ECO:0000313" key="4">
    <source>
        <dbReference type="Proteomes" id="UP001345219"/>
    </source>
</evidence>
<dbReference type="InterPro" id="IPR002885">
    <property type="entry name" value="PPR_rpt"/>
</dbReference>
<dbReference type="Gene3D" id="1.25.40.10">
    <property type="entry name" value="Tetratricopeptide repeat domain"/>
    <property type="match status" value="2"/>
</dbReference>
<feature type="repeat" description="PPR" evidence="2">
    <location>
        <begin position="78"/>
        <end position="112"/>
    </location>
</feature>
<dbReference type="EMBL" id="JAXIOK010000011">
    <property type="protein sequence ID" value="KAK4759392.1"/>
    <property type="molecule type" value="Genomic_DNA"/>
</dbReference>
<dbReference type="AlphaFoldDB" id="A0AAN7Q4G1"/>
<comment type="caution">
    <text evidence="3">The sequence shown here is derived from an EMBL/GenBank/DDBJ whole genome shotgun (WGS) entry which is preliminary data.</text>
</comment>
<keyword evidence="4" id="KW-1185">Reference proteome</keyword>
<dbReference type="GO" id="GO:0009451">
    <property type="term" value="P:RNA modification"/>
    <property type="evidence" value="ECO:0007669"/>
    <property type="project" value="InterPro"/>
</dbReference>
<organism evidence="3 4">
    <name type="scientific">Trapa incisa</name>
    <dbReference type="NCBI Taxonomy" id="236973"/>
    <lineage>
        <taxon>Eukaryota</taxon>
        <taxon>Viridiplantae</taxon>
        <taxon>Streptophyta</taxon>
        <taxon>Embryophyta</taxon>
        <taxon>Tracheophyta</taxon>
        <taxon>Spermatophyta</taxon>
        <taxon>Magnoliopsida</taxon>
        <taxon>eudicotyledons</taxon>
        <taxon>Gunneridae</taxon>
        <taxon>Pentapetalae</taxon>
        <taxon>rosids</taxon>
        <taxon>malvids</taxon>
        <taxon>Myrtales</taxon>
        <taxon>Lythraceae</taxon>
        <taxon>Trapa</taxon>
    </lineage>
</organism>
<protein>
    <recommendedName>
        <fullName evidence="5">Pentatricopeptide repeat-containing protein</fullName>
    </recommendedName>
</protein>
<evidence type="ECO:0000313" key="3">
    <source>
        <dbReference type="EMBL" id="KAK4759392.1"/>
    </source>
</evidence>
<dbReference type="PROSITE" id="PS51375">
    <property type="entry name" value="PPR"/>
    <property type="match status" value="3"/>
</dbReference>
<dbReference type="InterPro" id="IPR011990">
    <property type="entry name" value="TPR-like_helical_dom_sf"/>
</dbReference>
<reference evidence="3 4" key="1">
    <citation type="journal article" date="2023" name="Hortic Res">
        <title>Pangenome of water caltrop reveals structural variations and asymmetric subgenome divergence after allopolyploidization.</title>
        <authorList>
            <person name="Zhang X."/>
            <person name="Chen Y."/>
            <person name="Wang L."/>
            <person name="Yuan Y."/>
            <person name="Fang M."/>
            <person name="Shi L."/>
            <person name="Lu R."/>
            <person name="Comes H.P."/>
            <person name="Ma Y."/>
            <person name="Chen Y."/>
            <person name="Huang G."/>
            <person name="Zhou Y."/>
            <person name="Zheng Z."/>
            <person name="Qiu Y."/>
        </authorList>
    </citation>
    <scope>NUCLEOTIDE SEQUENCE [LARGE SCALE GENOMIC DNA]</scope>
    <source>
        <tissue evidence="3">Roots</tissue>
    </source>
</reference>
<dbReference type="GO" id="GO:0003723">
    <property type="term" value="F:RNA binding"/>
    <property type="evidence" value="ECO:0007669"/>
    <property type="project" value="InterPro"/>
</dbReference>
<name>A0AAN7Q4G1_9MYRT</name>
<dbReference type="Pfam" id="PF01535">
    <property type="entry name" value="PPR"/>
    <property type="match status" value="3"/>
</dbReference>
<evidence type="ECO:0008006" key="5">
    <source>
        <dbReference type="Google" id="ProtNLM"/>
    </source>
</evidence>